<dbReference type="Gene3D" id="3.30.1370.110">
    <property type="match status" value="1"/>
</dbReference>
<sequence length="403" mass="44581">MARFWKAALLAVVWLYLNLNDPVFEDISDASLWEVEMAAAVWVLLDLSVWTVVITAALSGLLDTSFWKVAIVCTVIDWFLFSSVTPPPSSSYTPPFNRTFHDRPWTENDPLLPSVSSTRPLPDQYGGTYWPKSNSGPLHYSYSAVSNPTLHGRPWSDNDPLLSSTRPPRDHLGTYWPYRNSGILTTTPPSYSAAVSNPILRDQASSSNSPLSWATLSERTAPEIGSVPRRPPNAVIPPAPTLHGQPWSGDGLTLFIQSSGSELRLEIPSSYPASGEPLLVDLHGLSVREAKLVVKTTILEVERLDHRSALNSSPLEVYFIVGKGRHSDNGIAKLKPALSTYISRELSRNVVTDPSNNGRIIVSCGLNAADSAVPHWRQRKLRFSRLENESQARPWSRDIAHMV</sequence>
<dbReference type="InterPro" id="IPR036063">
    <property type="entry name" value="Smr_dom_sf"/>
</dbReference>
<dbReference type="AlphaFoldDB" id="A0AAD7AKI1"/>
<gene>
    <name evidence="3" type="ORF">DFH08DRAFT_844097</name>
</gene>
<dbReference type="PANTHER" id="PTHR47417:SF1">
    <property type="entry name" value="SMR DOMAIN-CONTAINING PROTEIN YPL199C"/>
    <property type="match status" value="1"/>
</dbReference>
<feature type="domain" description="Smr" evidence="2">
    <location>
        <begin position="280"/>
        <end position="365"/>
    </location>
</feature>
<evidence type="ECO:0000313" key="4">
    <source>
        <dbReference type="Proteomes" id="UP001218218"/>
    </source>
</evidence>
<feature type="signal peptide" evidence="1">
    <location>
        <begin position="1"/>
        <end position="20"/>
    </location>
</feature>
<reference evidence="3" key="1">
    <citation type="submission" date="2023-03" db="EMBL/GenBank/DDBJ databases">
        <title>Massive genome expansion in bonnet fungi (Mycena s.s.) driven by repeated elements and novel gene families across ecological guilds.</title>
        <authorList>
            <consortium name="Lawrence Berkeley National Laboratory"/>
            <person name="Harder C.B."/>
            <person name="Miyauchi S."/>
            <person name="Viragh M."/>
            <person name="Kuo A."/>
            <person name="Thoen E."/>
            <person name="Andreopoulos B."/>
            <person name="Lu D."/>
            <person name="Skrede I."/>
            <person name="Drula E."/>
            <person name="Henrissat B."/>
            <person name="Morin E."/>
            <person name="Kohler A."/>
            <person name="Barry K."/>
            <person name="LaButti K."/>
            <person name="Morin E."/>
            <person name="Salamov A."/>
            <person name="Lipzen A."/>
            <person name="Mereny Z."/>
            <person name="Hegedus B."/>
            <person name="Baldrian P."/>
            <person name="Stursova M."/>
            <person name="Weitz H."/>
            <person name="Taylor A."/>
            <person name="Grigoriev I.V."/>
            <person name="Nagy L.G."/>
            <person name="Martin F."/>
            <person name="Kauserud H."/>
        </authorList>
    </citation>
    <scope>NUCLEOTIDE SEQUENCE</scope>
    <source>
        <strain evidence="3">CBHHK002</strain>
    </source>
</reference>
<dbReference type="Proteomes" id="UP001218218">
    <property type="component" value="Unassembled WGS sequence"/>
</dbReference>
<dbReference type="EMBL" id="JARIHO010000005">
    <property type="protein sequence ID" value="KAJ7361426.1"/>
    <property type="molecule type" value="Genomic_DNA"/>
</dbReference>
<dbReference type="InterPro" id="IPR002625">
    <property type="entry name" value="Smr_dom"/>
</dbReference>
<dbReference type="InterPro" id="IPR053020">
    <property type="entry name" value="Smr_domain_protein"/>
</dbReference>
<accession>A0AAD7AKI1</accession>
<dbReference type="SUPFAM" id="SSF160443">
    <property type="entry name" value="SMR domain-like"/>
    <property type="match status" value="1"/>
</dbReference>
<protein>
    <recommendedName>
        <fullName evidence="2">Smr domain-containing protein</fullName>
    </recommendedName>
</protein>
<dbReference type="SMART" id="SM00463">
    <property type="entry name" value="SMR"/>
    <property type="match status" value="1"/>
</dbReference>
<feature type="chain" id="PRO_5042280322" description="Smr domain-containing protein" evidence="1">
    <location>
        <begin position="21"/>
        <end position="403"/>
    </location>
</feature>
<dbReference type="PROSITE" id="PS50828">
    <property type="entry name" value="SMR"/>
    <property type="match status" value="1"/>
</dbReference>
<evidence type="ECO:0000259" key="2">
    <source>
        <dbReference type="PROSITE" id="PS50828"/>
    </source>
</evidence>
<proteinExistence type="predicted"/>
<keyword evidence="4" id="KW-1185">Reference proteome</keyword>
<dbReference type="PANTHER" id="PTHR47417">
    <property type="entry name" value="SMR DOMAIN-CONTAINING PROTEIN YPL199C"/>
    <property type="match status" value="1"/>
</dbReference>
<evidence type="ECO:0000256" key="1">
    <source>
        <dbReference type="SAM" id="SignalP"/>
    </source>
</evidence>
<organism evidence="3 4">
    <name type="scientific">Mycena albidolilacea</name>
    <dbReference type="NCBI Taxonomy" id="1033008"/>
    <lineage>
        <taxon>Eukaryota</taxon>
        <taxon>Fungi</taxon>
        <taxon>Dikarya</taxon>
        <taxon>Basidiomycota</taxon>
        <taxon>Agaricomycotina</taxon>
        <taxon>Agaricomycetes</taxon>
        <taxon>Agaricomycetidae</taxon>
        <taxon>Agaricales</taxon>
        <taxon>Marasmiineae</taxon>
        <taxon>Mycenaceae</taxon>
        <taxon>Mycena</taxon>
    </lineage>
</organism>
<name>A0AAD7AKI1_9AGAR</name>
<keyword evidence="1" id="KW-0732">Signal</keyword>
<comment type="caution">
    <text evidence="3">The sequence shown here is derived from an EMBL/GenBank/DDBJ whole genome shotgun (WGS) entry which is preliminary data.</text>
</comment>
<evidence type="ECO:0000313" key="3">
    <source>
        <dbReference type="EMBL" id="KAJ7361426.1"/>
    </source>
</evidence>